<evidence type="ECO:0000259" key="1">
    <source>
        <dbReference type="Pfam" id="PF06855"/>
    </source>
</evidence>
<reference evidence="2 3" key="1">
    <citation type="submission" date="2020-08" db="EMBL/GenBank/DDBJ databases">
        <title>Putative novel bacterial strains isolated from necrotic wheat leaf tissues caused by Xanthomonas translucens.</title>
        <authorList>
            <person name="Tambong J.T."/>
        </authorList>
    </citation>
    <scope>NUCLEOTIDE SEQUENCE [LARGE SCALE GENOMIC DNA]</scope>
    <source>
        <strain evidence="3">DOAB 1063</strain>
    </source>
</reference>
<evidence type="ECO:0000313" key="2">
    <source>
        <dbReference type="EMBL" id="MBC3940965.1"/>
    </source>
</evidence>
<dbReference type="InterPro" id="IPR023089">
    <property type="entry name" value="YozE_SAM-like"/>
</dbReference>
<dbReference type="Gene3D" id="1.10.150.260">
    <property type="entry name" value="YozE SAM-like"/>
    <property type="match status" value="1"/>
</dbReference>
<name>A0ABR7AKI0_9SPHN</name>
<dbReference type="Proteomes" id="UP000597613">
    <property type="component" value="Unassembled WGS sequence"/>
</dbReference>
<dbReference type="SUPFAM" id="SSF140652">
    <property type="entry name" value="YozE-like"/>
    <property type="match status" value="1"/>
</dbReference>
<keyword evidence="3" id="KW-1185">Reference proteome</keyword>
<dbReference type="InterPro" id="IPR036806">
    <property type="entry name" value="YozE_SAM-like_sf"/>
</dbReference>
<comment type="caution">
    <text evidence="2">The sequence shown here is derived from an EMBL/GenBank/DDBJ whole genome shotgun (WGS) entry which is preliminary data.</text>
</comment>
<gene>
    <name evidence="2" type="ORF">H8S47_04610</name>
</gene>
<proteinExistence type="predicted"/>
<feature type="domain" description="YozE SAM-like" evidence="1">
    <location>
        <begin position="6"/>
        <end position="62"/>
    </location>
</feature>
<dbReference type="Pfam" id="PF06855">
    <property type="entry name" value="YozE_SAM_like"/>
    <property type="match status" value="1"/>
</dbReference>
<dbReference type="EMBL" id="JACONT010000006">
    <property type="protein sequence ID" value="MBC3940965.1"/>
    <property type="molecule type" value="Genomic_DNA"/>
</dbReference>
<evidence type="ECO:0000313" key="3">
    <source>
        <dbReference type="Proteomes" id="UP000597613"/>
    </source>
</evidence>
<protein>
    <recommendedName>
        <fullName evidence="1">YozE SAM-like domain-containing protein</fullName>
    </recommendedName>
</protein>
<dbReference type="RefSeq" id="WP_187502744.1">
    <property type="nucleotide sequence ID" value="NZ_CP162536.1"/>
</dbReference>
<organism evidence="2 3">
    <name type="scientific">Sphingomonas albertensis</name>
    <dbReference type="NCBI Taxonomy" id="2762591"/>
    <lineage>
        <taxon>Bacteria</taxon>
        <taxon>Pseudomonadati</taxon>
        <taxon>Pseudomonadota</taxon>
        <taxon>Alphaproteobacteria</taxon>
        <taxon>Sphingomonadales</taxon>
        <taxon>Sphingomonadaceae</taxon>
        <taxon>Sphingomonas</taxon>
    </lineage>
</organism>
<sequence length="69" mass="7652">MPETPFGQWLMTQKDRTGLVGQLATGAQADRRFPRTGDPEAVRKHLTAMQADGDMFDAVDDAELDWLCA</sequence>
<accession>A0ABR7AKI0</accession>